<dbReference type="Pfam" id="PF03981">
    <property type="entry name" value="Ubiq_cyt_C_chap"/>
    <property type="match status" value="1"/>
</dbReference>
<comment type="similarity">
    <text evidence="1">Belongs to the CBP3 family.</text>
</comment>
<comment type="caution">
    <text evidence="4">The sequence shown here is derived from an EMBL/GenBank/DDBJ whole genome shotgun (WGS) entry which is preliminary data.</text>
</comment>
<evidence type="ECO:0000313" key="5">
    <source>
        <dbReference type="Proteomes" id="UP000078543"/>
    </source>
</evidence>
<dbReference type="InterPro" id="IPR021150">
    <property type="entry name" value="Ubiq_cyt_c_chap"/>
</dbReference>
<protein>
    <recommendedName>
        <fullName evidence="3">Ubiquinol-cytochrome c chaperone domain-containing protein</fullName>
    </recommendedName>
</protein>
<organism evidence="4 5">
    <name type="scientific">Magnetospirillum moscoviense</name>
    <dbReference type="NCBI Taxonomy" id="1437059"/>
    <lineage>
        <taxon>Bacteria</taxon>
        <taxon>Pseudomonadati</taxon>
        <taxon>Pseudomonadota</taxon>
        <taxon>Alphaproteobacteria</taxon>
        <taxon>Rhodospirillales</taxon>
        <taxon>Rhodospirillaceae</taxon>
        <taxon>Magnetospirillum</taxon>
    </lineage>
</organism>
<dbReference type="STRING" id="1437059.A6A05_12155"/>
<gene>
    <name evidence="4" type="ORF">A6A05_12155</name>
</gene>
<dbReference type="RefSeq" id="WP_068500195.1">
    <property type="nucleotide sequence ID" value="NZ_LWQU01000137.1"/>
</dbReference>
<name>A0A178MRB9_9PROT</name>
<evidence type="ECO:0000256" key="1">
    <source>
        <dbReference type="ARBA" id="ARBA00006407"/>
    </source>
</evidence>
<dbReference type="InterPro" id="IPR007129">
    <property type="entry name" value="Ubiqinol_cyt_c_chaperone_CPB3"/>
</dbReference>
<proteinExistence type="inferred from homology"/>
<accession>A0A178MRB9</accession>
<dbReference type="PIRSF" id="PIRSF032079">
    <property type="entry name" value="UCP032079"/>
    <property type="match status" value="1"/>
</dbReference>
<dbReference type="OrthoDB" id="7158889at2"/>
<sequence>MPLATIRRFSDRRRREKAAIALYRALVTQSRQPVFYTDLGVADTLEGRFDLLILNAYLLVRRLGRIDSLEARQVSQATFDLMFADMDQNLRELGVTDTGVGKRVRRMAEAFYGRLAAYDKARDEGQAALAAALGRNLYQKVSPAQEQVAAMMAYMHAQEAALEAQGDDALLAGTVSFLPPGQVRS</sequence>
<dbReference type="AlphaFoldDB" id="A0A178MRB9"/>
<feature type="domain" description="Ubiquinol-cytochrome c chaperone" evidence="3">
    <location>
        <begin position="38"/>
        <end position="177"/>
    </location>
</feature>
<dbReference type="PANTHER" id="PTHR12184:SF1">
    <property type="entry name" value="UBIQUINOL-CYTOCHROME-C REDUCTASE COMPLEX ASSEMBLY FACTOR 1"/>
    <property type="match status" value="1"/>
</dbReference>
<dbReference type="InterPro" id="IPR014569">
    <property type="entry name" value="Ubq_cyt-c_CBP3-rel"/>
</dbReference>
<keyword evidence="5" id="KW-1185">Reference proteome</keyword>
<reference evidence="4 5" key="1">
    <citation type="submission" date="2016-04" db="EMBL/GenBank/DDBJ databases">
        <title>Draft genome sequence of freshwater magnetotactic bacteria Magnetospirillum marisnigri SP-1 and Magnetospirillum moscoviense BB-1.</title>
        <authorList>
            <person name="Koziaeva V."/>
            <person name="Dziuba M.V."/>
            <person name="Ivanov T.M."/>
            <person name="Kuznetsov B."/>
            <person name="Grouzdev D.S."/>
        </authorList>
    </citation>
    <scope>NUCLEOTIDE SEQUENCE [LARGE SCALE GENOMIC DNA]</scope>
    <source>
        <strain evidence="4 5">BB-1</strain>
    </source>
</reference>
<dbReference type="PANTHER" id="PTHR12184">
    <property type="entry name" value="UBIQUINOL-CYTOCHROME C REDUCTASE COMPLEX ASSEMBLY FACTOR 1 FAMILY MEMBER"/>
    <property type="match status" value="1"/>
</dbReference>
<dbReference type="Proteomes" id="UP000078543">
    <property type="component" value="Unassembled WGS sequence"/>
</dbReference>
<dbReference type="EMBL" id="LWQU01000137">
    <property type="protein sequence ID" value="OAN50625.1"/>
    <property type="molecule type" value="Genomic_DNA"/>
</dbReference>
<evidence type="ECO:0000256" key="2">
    <source>
        <dbReference type="ARBA" id="ARBA00006436"/>
    </source>
</evidence>
<evidence type="ECO:0000259" key="3">
    <source>
        <dbReference type="Pfam" id="PF03981"/>
    </source>
</evidence>
<evidence type="ECO:0000313" key="4">
    <source>
        <dbReference type="EMBL" id="OAN50625.1"/>
    </source>
</evidence>
<comment type="similarity">
    <text evidence="2">Belongs to the UPF0174 family.</text>
</comment>